<feature type="compositionally biased region" description="Pro residues" evidence="1">
    <location>
        <begin position="74"/>
        <end position="87"/>
    </location>
</feature>
<proteinExistence type="predicted"/>
<sequence length="119" mass="12746">MNAAQQHLLDSYRAARRGEAAPPAPGTHTVRTAREIQQWRRFHAVVTAPADRLPGRIRGAVRSVAAGLLRLPRHPLPPPHPTPPLAPAPTSAQAPTPTPATRPDATPQPTPRLRSDATP</sequence>
<evidence type="ECO:0000313" key="2">
    <source>
        <dbReference type="EMBL" id="WSB69770.1"/>
    </source>
</evidence>
<dbReference type="RefSeq" id="WP_326619306.1">
    <property type="nucleotide sequence ID" value="NZ_CP109106.1"/>
</dbReference>
<feature type="region of interest" description="Disordered" evidence="1">
    <location>
        <begin position="71"/>
        <end position="119"/>
    </location>
</feature>
<feature type="region of interest" description="Disordered" evidence="1">
    <location>
        <begin position="1"/>
        <end position="31"/>
    </location>
</feature>
<feature type="compositionally biased region" description="Pro residues" evidence="1">
    <location>
        <begin position="96"/>
        <end position="110"/>
    </location>
</feature>
<dbReference type="EMBL" id="CP109106">
    <property type="protein sequence ID" value="WSB69770.1"/>
    <property type="molecule type" value="Genomic_DNA"/>
</dbReference>
<evidence type="ECO:0000256" key="1">
    <source>
        <dbReference type="SAM" id="MobiDB-lite"/>
    </source>
</evidence>
<organism evidence="2 3">
    <name type="scientific">Streptomyces decoyicus</name>
    <dbReference type="NCBI Taxonomy" id="249567"/>
    <lineage>
        <taxon>Bacteria</taxon>
        <taxon>Bacillati</taxon>
        <taxon>Actinomycetota</taxon>
        <taxon>Actinomycetes</taxon>
        <taxon>Kitasatosporales</taxon>
        <taxon>Streptomycetaceae</taxon>
        <taxon>Streptomyces</taxon>
    </lineage>
</organism>
<evidence type="ECO:0000313" key="3">
    <source>
        <dbReference type="Proteomes" id="UP001344251"/>
    </source>
</evidence>
<dbReference type="Proteomes" id="UP001344251">
    <property type="component" value="Chromosome"/>
</dbReference>
<protein>
    <submittedName>
        <fullName evidence="2">Uncharacterized protein</fullName>
    </submittedName>
</protein>
<name>A0ABZ1FHL4_9ACTN</name>
<reference evidence="2 3" key="1">
    <citation type="submission" date="2022-10" db="EMBL/GenBank/DDBJ databases">
        <title>The complete genomes of actinobacterial strains from the NBC collection.</title>
        <authorList>
            <person name="Joergensen T.S."/>
            <person name="Alvarez Arevalo M."/>
            <person name="Sterndorff E.B."/>
            <person name="Faurdal D."/>
            <person name="Vuksanovic O."/>
            <person name="Mourched A.-S."/>
            <person name="Charusanti P."/>
            <person name="Shaw S."/>
            <person name="Blin K."/>
            <person name="Weber T."/>
        </authorList>
    </citation>
    <scope>NUCLEOTIDE SEQUENCE [LARGE SCALE GENOMIC DNA]</scope>
    <source>
        <strain evidence="2 3">NBC 01774</strain>
    </source>
</reference>
<keyword evidence="3" id="KW-1185">Reference proteome</keyword>
<accession>A0ABZ1FHL4</accession>
<gene>
    <name evidence="2" type="ORF">OG863_18460</name>
</gene>